<dbReference type="RefSeq" id="WP_002708555.1">
    <property type="nucleotide sequence ID" value="NZ_JH651384.1"/>
</dbReference>
<feature type="signal peptide" evidence="1">
    <location>
        <begin position="1"/>
        <end position="27"/>
    </location>
</feature>
<feature type="chain" id="PRO_5024886991" description="IPT/TIG domain-containing protein" evidence="1">
    <location>
        <begin position="28"/>
        <end position="215"/>
    </location>
</feature>
<keyword evidence="1" id="KW-0732">Signal</keyword>
<evidence type="ECO:0000313" key="3">
    <source>
        <dbReference type="Proteomes" id="UP000005317"/>
    </source>
</evidence>
<accession>A0A656HDZ6</accession>
<dbReference type="Proteomes" id="UP000005317">
    <property type="component" value="Unassembled WGS sequence"/>
</dbReference>
<evidence type="ECO:0008006" key="4">
    <source>
        <dbReference type="Google" id="ProtNLM"/>
    </source>
</evidence>
<name>A0A656HDZ6_THINJ</name>
<sequence precursor="true">MPSPSLRVGMVLSCALAVAAGTRPAMADSQTTTAPLSAPEQTVSASAALDFNINIGKFIFFRVGSGAFPVASGTVDTVTLDTSASFPASVTNGAAMPLSWDGSVPLFASTANATLPVEVRSNAGQIALRTTVVSPLSNGSASIPFSAIHIVSSDSNLPAPPVPDNGTGAAVNVTGTAFANLVTERAADWTFSYADSSDSTAGSYTGVLMFTASAL</sequence>
<organism evidence="2 3">
    <name type="scientific">Thiothrix nivea (strain ATCC 35100 / DSM 5205 / JP2)</name>
    <dbReference type="NCBI Taxonomy" id="870187"/>
    <lineage>
        <taxon>Bacteria</taxon>
        <taxon>Pseudomonadati</taxon>
        <taxon>Pseudomonadota</taxon>
        <taxon>Gammaproteobacteria</taxon>
        <taxon>Thiotrichales</taxon>
        <taxon>Thiotrichaceae</taxon>
        <taxon>Thiothrix</taxon>
    </lineage>
</organism>
<dbReference type="AlphaFoldDB" id="A0A656HDZ6"/>
<evidence type="ECO:0000256" key="1">
    <source>
        <dbReference type="SAM" id="SignalP"/>
    </source>
</evidence>
<evidence type="ECO:0000313" key="2">
    <source>
        <dbReference type="EMBL" id="EIJ34627.1"/>
    </source>
</evidence>
<dbReference type="OrthoDB" id="8902590at2"/>
<reference evidence="3" key="1">
    <citation type="journal article" date="2011" name="Stand. Genomic Sci.">
        <title>Genome sequence of the filamentous, gliding Thiothrix nivea neotype strain (JP2(T)).</title>
        <authorList>
            <person name="Lapidus A."/>
            <person name="Nolan M."/>
            <person name="Lucas S."/>
            <person name="Glavina Del Rio T."/>
            <person name="Tice H."/>
            <person name="Cheng J.F."/>
            <person name="Tapia R."/>
            <person name="Han C."/>
            <person name="Goodwin L."/>
            <person name="Pitluck S."/>
            <person name="Liolios K."/>
            <person name="Pagani I."/>
            <person name="Ivanova N."/>
            <person name="Huntemann M."/>
            <person name="Mavromatis K."/>
            <person name="Mikhailova N."/>
            <person name="Pati A."/>
            <person name="Chen A."/>
            <person name="Palaniappan K."/>
            <person name="Land M."/>
            <person name="Brambilla E.M."/>
            <person name="Rohde M."/>
            <person name="Abt B."/>
            <person name="Verbarg S."/>
            <person name="Goker M."/>
            <person name="Bristow J."/>
            <person name="Eisen J.A."/>
            <person name="Markowitz V."/>
            <person name="Hugenholtz P."/>
            <person name="Kyrpides N.C."/>
            <person name="Klenk H.P."/>
            <person name="Woyke T."/>
        </authorList>
    </citation>
    <scope>NUCLEOTIDE SEQUENCE [LARGE SCALE GENOMIC DNA]</scope>
    <source>
        <strain evidence="3">ATCC 35100 / DSM 5205 / JP2</strain>
    </source>
</reference>
<dbReference type="EMBL" id="JH651384">
    <property type="protein sequence ID" value="EIJ34627.1"/>
    <property type="molecule type" value="Genomic_DNA"/>
</dbReference>
<proteinExistence type="predicted"/>
<gene>
    <name evidence="2" type="ORF">Thini_2055</name>
</gene>
<keyword evidence="3" id="KW-1185">Reference proteome</keyword>
<protein>
    <recommendedName>
        <fullName evidence="4">IPT/TIG domain-containing protein</fullName>
    </recommendedName>
</protein>